<protein>
    <submittedName>
        <fullName evidence="1">Surface protein PspC</fullName>
    </submittedName>
</protein>
<feature type="non-terminal residue" evidence="1">
    <location>
        <position position="1"/>
    </location>
</feature>
<comment type="caution">
    <text evidence="1">The sequence shown here is derived from an EMBL/GenBank/DDBJ whole genome shotgun (WGS) entry which is preliminary data.</text>
</comment>
<proteinExistence type="predicted"/>
<organism evidence="1">
    <name type="scientific">human gut metagenome</name>
    <dbReference type="NCBI Taxonomy" id="408170"/>
    <lineage>
        <taxon>unclassified sequences</taxon>
        <taxon>metagenomes</taxon>
        <taxon>organismal metagenomes</taxon>
    </lineage>
</organism>
<name>W1YAC9_9ZZZZ</name>
<gene>
    <name evidence="1" type="ORF">Q604_UNBC07749G0002</name>
</gene>
<sequence>YYLNENGQMQTSDLNIDGILFRFNKNGELQLD</sequence>
<dbReference type="SUPFAM" id="SSF69360">
    <property type="entry name" value="Cell wall binding repeat"/>
    <property type="match status" value="1"/>
</dbReference>
<dbReference type="Gene3D" id="2.10.270.20">
    <property type="match status" value="1"/>
</dbReference>
<dbReference type="AlphaFoldDB" id="W1YAC9"/>
<reference evidence="1" key="1">
    <citation type="submission" date="2013-12" db="EMBL/GenBank/DDBJ databases">
        <title>A Varibaculum cambriense genome reconstructed from a premature infant gut community with otherwise low bacterial novelty that shifts toward anaerobic metabolism during the third week of life.</title>
        <authorList>
            <person name="Brown C.T."/>
            <person name="Sharon I."/>
            <person name="Thomas B.C."/>
            <person name="Castelle C.J."/>
            <person name="Morowitz M.J."/>
            <person name="Banfield J.F."/>
        </authorList>
    </citation>
    <scope>NUCLEOTIDE SEQUENCE</scope>
</reference>
<accession>W1YAC9</accession>
<evidence type="ECO:0000313" key="1">
    <source>
        <dbReference type="EMBL" id="ETJ38109.1"/>
    </source>
</evidence>
<dbReference type="EMBL" id="AZMM01007749">
    <property type="protein sequence ID" value="ETJ38109.1"/>
    <property type="molecule type" value="Genomic_DNA"/>
</dbReference>